<dbReference type="Pfam" id="PF14829">
    <property type="entry name" value="GPAT_N"/>
    <property type="match status" value="1"/>
</dbReference>
<organism evidence="13 14">
    <name type="scientific">Trifolium subterraneum</name>
    <name type="common">Subterranean clover</name>
    <dbReference type="NCBI Taxonomy" id="3900"/>
    <lineage>
        <taxon>Eukaryota</taxon>
        <taxon>Viridiplantae</taxon>
        <taxon>Streptophyta</taxon>
        <taxon>Embryophyta</taxon>
        <taxon>Tracheophyta</taxon>
        <taxon>Spermatophyta</taxon>
        <taxon>Magnoliopsida</taxon>
        <taxon>eudicotyledons</taxon>
        <taxon>Gunneridae</taxon>
        <taxon>Pentapetalae</taxon>
        <taxon>rosids</taxon>
        <taxon>fabids</taxon>
        <taxon>Fabales</taxon>
        <taxon>Fabaceae</taxon>
        <taxon>Papilionoideae</taxon>
        <taxon>50 kb inversion clade</taxon>
        <taxon>NPAAA clade</taxon>
        <taxon>Hologalegina</taxon>
        <taxon>IRL clade</taxon>
        <taxon>Trifolieae</taxon>
        <taxon>Trifolium</taxon>
    </lineage>
</organism>
<dbReference type="EMBL" id="DF973894">
    <property type="protein sequence ID" value="GAU42013.1"/>
    <property type="molecule type" value="Genomic_DNA"/>
</dbReference>
<keyword evidence="10" id="KW-0012">Acyltransferase</keyword>
<evidence type="ECO:0000256" key="7">
    <source>
        <dbReference type="ARBA" id="ARBA00023098"/>
    </source>
</evidence>
<keyword evidence="5" id="KW-0444">Lipid biosynthesis</keyword>
<keyword evidence="14" id="KW-1185">Reference proteome</keyword>
<dbReference type="PANTHER" id="PTHR35695">
    <property type="entry name" value="GLYCEROL-3-PHOSPHATE ACYLTRANSFERASE, CHLOROPLASTIC"/>
    <property type="match status" value="1"/>
</dbReference>
<name>A0A2Z6NJB1_TRISU</name>
<comment type="pathway">
    <text evidence="2">Lipid metabolism.</text>
</comment>
<evidence type="ECO:0000256" key="2">
    <source>
        <dbReference type="ARBA" id="ARBA00005189"/>
    </source>
</evidence>
<protein>
    <recommendedName>
        <fullName evidence="4">glycerol-3-phosphate 1-O-acyltransferase</fullName>
        <ecNumber evidence="4">2.3.1.15</ecNumber>
    </recommendedName>
</protein>
<dbReference type="EC" id="2.3.1.15" evidence="4"/>
<proteinExistence type="inferred from homology"/>
<feature type="domain" description="Glycerol-3-phosphate O-acyltransferase alpha-helical bundle N-terminal" evidence="12">
    <location>
        <begin position="75"/>
        <end position="150"/>
    </location>
</feature>
<evidence type="ECO:0000256" key="9">
    <source>
        <dbReference type="ARBA" id="ARBA00023264"/>
    </source>
</evidence>
<accession>A0A2Z6NJB1</accession>
<dbReference type="GO" id="GO:0009570">
    <property type="term" value="C:chloroplast stroma"/>
    <property type="evidence" value="ECO:0007669"/>
    <property type="project" value="TreeGrafter"/>
</dbReference>
<evidence type="ECO:0000256" key="4">
    <source>
        <dbReference type="ARBA" id="ARBA00013113"/>
    </source>
</evidence>
<keyword evidence="9" id="KW-1208">Phospholipid metabolism</keyword>
<dbReference type="Gene3D" id="3.40.1130.10">
    <property type="entry name" value="Glycerol-3-phosphate (1)-acyltransferase"/>
    <property type="match status" value="1"/>
</dbReference>
<dbReference type="PANTHER" id="PTHR35695:SF1">
    <property type="entry name" value="GLYCEROL-3-PHOSPHATE ACYLTRANSFERASE, CHLOROPLASTIC"/>
    <property type="match status" value="1"/>
</dbReference>
<reference evidence="14" key="1">
    <citation type="journal article" date="2017" name="Front. Plant Sci.">
        <title>Climate Clever Clovers: New Paradigm to Reduce the Environmental Footprint of Ruminants by Breeding Low Methanogenic Forages Utilizing Haplotype Variation.</title>
        <authorList>
            <person name="Kaur P."/>
            <person name="Appels R."/>
            <person name="Bayer P.E."/>
            <person name="Keeble-Gagnere G."/>
            <person name="Wang J."/>
            <person name="Hirakawa H."/>
            <person name="Shirasawa K."/>
            <person name="Vercoe P."/>
            <person name="Stefanova K."/>
            <person name="Durmic Z."/>
            <person name="Nichols P."/>
            <person name="Revell C."/>
            <person name="Isobe S.N."/>
            <person name="Edwards D."/>
            <person name="Erskine W."/>
        </authorList>
    </citation>
    <scope>NUCLEOTIDE SEQUENCE [LARGE SCALE GENOMIC DNA]</scope>
    <source>
        <strain evidence="14">cv. Daliak</strain>
    </source>
</reference>
<dbReference type="GO" id="GO:0016024">
    <property type="term" value="P:CDP-diacylglycerol biosynthetic process"/>
    <property type="evidence" value="ECO:0007669"/>
    <property type="project" value="UniProtKB-UniPathway"/>
</dbReference>
<dbReference type="Proteomes" id="UP000242715">
    <property type="component" value="Unassembled WGS sequence"/>
</dbReference>
<evidence type="ECO:0000256" key="10">
    <source>
        <dbReference type="ARBA" id="ARBA00023315"/>
    </source>
</evidence>
<dbReference type="SUPFAM" id="SSF69593">
    <property type="entry name" value="Glycerol-3-phosphate (1)-acyltransferase"/>
    <property type="match status" value="1"/>
</dbReference>
<dbReference type="UniPathway" id="UPA00557">
    <property type="reaction ID" value="UER00612"/>
</dbReference>
<dbReference type="GO" id="GO:0006655">
    <property type="term" value="P:phosphatidylglycerol biosynthetic process"/>
    <property type="evidence" value="ECO:0007669"/>
    <property type="project" value="TreeGrafter"/>
</dbReference>
<keyword evidence="8" id="KW-0594">Phospholipid biosynthesis</keyword>
<dbReference type="GO" id="GO:0004366">
    <property type="term" value="F:glycerol-3-phosphate O-acyltransferase activity"/>
    <property type="evidence" value="ECO:0007669"/>
    <property type="project" value="UniProtKB-EC"/>
</dbReference>
<keyword evidence="7" id="KW-0443">Lipid metabolism</keyword>
<evidence type="ECO:0000259" key="12">
    <source>
        <dbReference type="Pfam" id="PF14829"/>
    </source>
</evidence>
<comment type="pathway">
    <text evidence="1">Phospholipid metabolism; CDP-diacylglycerol biosynthesis; CDP-diacylglycerol from sn-glycerol 3-phosphate: step 1/3.</text>
</comment>
<evidence type="ECO:0000313" key="13">
    <source>
        <dbReference type="EMBL" id="GAU42013.1"/>
    </source>
</evidence>
<evidence type="ECO:0000256" key="8">
    <source>
        <dbReference type="ARBA" id="ARBA00023209"/>
    </source>
</evidence>
<dbReference type="InterPro" id="IPR016222">
    <property type="entry name" value="G3P_O-acylTrfase_chlp"/>
</dbReference>
<dbReference type="OrthoDB" id="785296at2759"/>
<evidence type="ECO:0000256" key="11">
    <source>
        <dbReference type="SAM" id="MobiDB-lite"/>
    </source>
</evidence>
<dbReference type="Gene3D" id="1.10.1200.50">
    <property type="entry name" value="Glycerol-3-phosphate acyltransferase, alpha helical bundle, N-terminal"/>
    <property type="match status" value="1"/>
</dbReference>
<sequence length="180" mass="19805">MFISSTPFSSPSTAFFSSSPKPLLRSSTLYLRSSTSSTSSSSAITSTSYSNLAFIIKPKDNKTVVSANMISSVSSRTFLNAQNEQDVLSGIKKEVDAGALPPSIAAGMEELYLNYKSAVIKSGDPKADEVVLSNMTALLDRIFLDVKEPFVFEAHHKAKREPFDYYMFGQNYIRPLVDFK</sequence>
<dbReference type="InterPro" id="IPR038114">
    <property type="entry name" value="GPAT_N_sf"/>
</dbReference>
<dbReference type="InterPro" id="IPR023083">
    <property type="entry name" value="G3P_O-acylTrfase_N"/>
</dbReference>
<evidence type="ECO:0000256" key="5">
    <source>
        <dbReference type="ARBA" id="ARBA00022516"/>
    </source>
</evidence>
<gene>
    <name evidence="13" type="ORF">TSUD_236800</name>
</gene>
<keyword evidence="6" id="KW-0808">Transferase</keyword>
<evidence type="ECO:0000313" key="14">
    <source>
        <dbReference type="Proteomes" id="UP000242715"/>
    </source>
</evidence>
<evidence type="ECO:0000256" key="6">
    <source>
        <dbReference type="ARBA" id="ARBA00022679"/>
    </source>
</evidence>
<feature type="region of interest" description="Disordered" evidence="11">
    <location>
        <begin position="1"/>
        <end position="21"/>
    </location>
</feature>
<evidence type="ECO:0000256" key="1">
    <source>
        <dbReference type="ARBA" id="ARBA00004765"/>
    </source>
</evidence>
<comment type="similarity">
    <text evidence="3">Belongs to the GPAT/DAPAT family.</text>
</comment>
<dbReference type="AlphaFoldDB" id="A0A2Z6NJB1"/>
<evidence type="ECO:0000256" key="3">
    <source>
        <dbReference type="ARBA" id="ARBA00007937"/>
    </source>
</evidence>